<feature type="compositionally biased region" description="Polar residues" evidence="1">
    <location>
        <begin position="110"/>
        <end position="119"/>
    </location>
</feature>
<evidence type="ECO:0000256" key="1">
    <source>
        <dbReference type="SAM" id="MobiDB-lite"/>
    </source>
</evidence>
<proteinExistence type="predicted"/>
<evidence type="ECO:0000313" key="3">
    <source>
        <dbReference type="EMBL" id="CAI6370177.1"/>
    </source>
</evidence>
<organism evidence="2 4">
    <name type="scientific">Macrosiphum euphorbiae</name>
    <name type="common">potato aphid</name>
    <dbReference type="NCBI Taxonomy" id="13131"/>
    <lineage>
        <taxon>Eukaryota</taxon>
        <taxon>Metazoa</taxon>
        <taxon>Ecdysozoa</taxon>
        <taxon>Arthropoda</taxon>
        <taxon>Hexapoda</taxon>
        <taxon>Insecta</taxon>
        <taxon>Pterygota</taxon>
        <taxon>Neoptera</taxon>
        <taxon>Paraneoptera</taxon>
        <taxon>Hemiptera</taxon>
        <taxon>Sternorrhyncha</taxon>
        <taxon>Aphidomorpha</taxon>
        <taxon>Aphidoidea</taxon>
        <taxon>Aphididae</taxon>
        <taxon>Macrosiphini</taxon>
        <taxon>Macrosiphum</taxon>
    </lineage>
</organism>
<dbReference type="EMBL" id="CARXXK010000240">
    <property type="protein sequence ID" value="CAI6370177.1"/>
    <property type="molecule type" value="Genomic_DNA"/>
</dbReference>
<dbReference type="EMBL" id="CARXXK010000240">
    <property type="protein sequence ID" value="CAI6370173.1"/>
    <property type="molecule type" value="Genomic_DNA"/>
</dbReference>
<reference evidence="2 4" key="1">
    <citation type="submission" date="2023-01" db="EMBL/GenBank/DDBJ databases">
        <authorList>
            <person name="Whitehead M."/>
        </authorList>
    </citation>
    <scope>NUCLEOTIDE SEQUENCE [LARGE SCALE GENOMIC DNA]</scope>
</reference>
<feature type="compositionally biased region" description="Acidic residues" evidence="1">
    <location>
        <begin position="120"/>
        <end position="131"/>
    </location>
</feature>
<evidence type="ECO:0000313" key="4">
    <source>
        <dbReference type="Proteomes" id="UP001160148"/>
    </source>
</evidence>
<dbReference type="Proteomes" id="UP001160148">
    <property type="component" value="Unassembled WGS sequence"/>
</dbReference>
<evidence type="ECO:0000313" key="2">
    <source>
        <dbReference type="EMBL" id="CAI6370173.1"/>
    </source>
</evidence>
<sequence length="218" mass="25184">MPIHVRIPLDRIKPSLHKIELTHIDRFLTGDQKKRIAQFYREEAAKRTRYVLEPVWTIPASVQLVKVYQPESCTEPIIAEPEEVLEDMPEDISTPQDHHVPTEEYEESDCSSSPDTIVTDSDDIEPVDTEALEVGRSPLSELSSDSSHISSHDSDPVQDRITQLLQKNKGSYNDFKKDVLTMSKFTKDFGDISNTQLKRLIYQEKTRQIKDLRKRHQQ</sequence>
<feature type="compositionally biased region" description="Low complexity" evidence="1">
    <location>
        <begin position="137"/>
        <end position="149"/>
    </location>
</feature>
<feature type="region of interest" description="Disordered" evidence="1">
    <location>
        <begin position="91"/>
        <end position="157"/>
    </location>
</feature>
<accession>A0AAV0XQV3</accession>
<dbReference type="AlphaFoldDB" id="A0AAV0XQV3"/>
<comment type="caution">
    <text evidence="2">The sequence shown here is derived from an EMBL/GenBank/DDBJ whole genome shotgun (WGS) entry which is preliminary data.</text>
</comment>
<gene>
    <name evidence="2" type="ORF">MEUPH1_LOCUS24322</name>
    <name evidence="3" type="ORF">MEUPH1_LOCUS24326</name>
</gene>
<protein>
    <submittedName>
        <fullName evidence="2">Uncharacterized protein</fullName>
    </submittedName>
</protein>
<keyword evidence="4" id="KW-1185">Reference proteome</keyword>
<name>A0AAV0XQV3_9HEMI</name>